<reference evidence="2 3" key="1">
    <citation type="submission" date="2022-04" db="EMBL/GenBank/DDBJ databases">
        <title>Hymenobacter sp. isolated from the air.</title>
        <authorList>
            <person name="Won M."/>
            <person name="Lee C.-M."/>
            <person name="Woen H.-Y."/>
            <person name="Kwon S.-W."/>
        </authorList>
    </citation>
    <scope>NUCLEOTIDE SEQUENCE [LARGE SCALE GENOMIC DNA]</scope>
    <source>
        <strain evidence="3">5516 S-25</strain>
    </source>
</reference>
<sequence length="110" mass="12743">MRWLLDANLSYRLVRQLESHVQVLHVSRTGLTPAADDRLIWEWARQNDYLIITNDEDFYRLAGVYGFPPKVVLLRMGNQSTHHVAETLVRHLVDIQSLADTAELGILELY</sequence>
<evidence type="ECO:0000259" key="1">
    <source>
        <dbReference type="Pfam" id="PF18480"/>
    </source>
</evidence>
<accession>A0ABY4J6U1</accession>
<feature type="domain" description="DUF5615" evidence="1">
    <location>
        <begin position="1"/>
        <end position="109"/>
    </location>
</feature>
<evidence type="ECO:0000313" key="3">
    <source>
        <dbReference type="Proteomes" id="UP000829647"/>
    </source>
</evidence>
<dbReference type="RefSeq" id="WP_247974954.1">
    <property type="nucleotide sequence ID" value="NZ_CP095848.1"/>
</dbReference>
<dbReference type="SUPFAM" id="SSF88723">
    <property type="entry name" value="PIN domain-like"/>
    <property type="match status" value="1"/>
</dbReference>
<proteinExistence type="predicted"/>
<dbReference type="Pfam" id="PF18480">
    <property type="entry name" value="DUF5615"/>
    <property type="match status" value="1"/>
</dbReference>
<evidence type="ECO:0000313" key="2">
    <source>
        <dbReference type="EMBL" id="UPL48547.1"/>
    </source>
</evidence>
<dbReference type="InterPro" id="IPR041049">
    <property type="entry name" value="DUF5615"/>
</dbReference>
<dbReference type="InterPro" id="IPR029060">
    <property type="entry name" value="PIN-like_dom_sf"/>
</dbReference>
<protein>
    <submittedName>
        <fullName evidence="2">DUF5615 family PIN-like protein</fullName>
    </submittedName>
</protein>
<dbReference type="EMBL" id="CP095848">
    <property type="protein sequence ID" value="UPL48547.1"/>
    <property type="molecule type" value="Genomic_DNA"/>
</dbReference>
<dbReference type="Proteomes" id="UP000829647">
    <property type="component" value="Chromosome"/>
</dbReference>
<gene>
    <name evidence="2" type="ORF">MWH26_15305</name>
</gene>
<name>A0ABY4J6U1_9BACT</name>
<keyword evidence="3" id="KW-1185">Reference proteome</keyword>
<organism evidence="2 3">
    <name type="scientific">Hymenobacter sublimis</name>
    <dbReference type="NCBI Taxonomy" id="2933777"/>
    <lineage>
        <taxon>Bacteria</taxon>
        <taxon>Pseudomonadati</taxon>
        <taxon>Bacteroidota</taxon>
        <taxon>Cytophagia</taxon>
        <taxon>Cytophagales</taxon>
        <taxon>Hymenobacteraceae</taxon>
        <taxon>Hymenobacter</taxon>
    </lineage>
</organism>